<dbReference type="GO" id="GO:0016887">
    <property type="term" value="F:ATP hydrolysis activity"/>
    <property type="evidence" value="ECO:0007669"/>
    <property type="project" value="InterPro"/>
</dbReference>
<feature type="domain" description="ABC transporter" evidence="4">
    <location>
        <begin position="29"/>
        <end position="266"/>
    </location>
</feature>
<sequence>MSSLPKSPSFFGPEAQLTPTAPEAARPLILYQGVSKKFDDRVVLEDINFGINAGETLVVLGRSGSGKTVLTSMLVGLNRPDAGIITVGGVDITQFDSDEDWRELRLKTGYLFQGSALYDFLTVGENVAFPMVQHTGLSSAEIEARVRRKLAQVGLEEAIELMPSALSGGMQRRAALARSLALDPELIIYDEPTAGLDPITGDEISRLIMRLQKTLRVTSIVVTHDLRLTELVADRVALLYQGRLGFVGTFAEFQESPHPEARRFLHKEDSEAPFS</sequence>
<organism evidence="5">
    <name type="scientific">Desulfobacca acetoxidans</name>
    <dbReference type="NCBI Taxonomy" id="60893"/>
    <lineage>
        <taxon>Bacteria</taxon>
        <taxon>Pseudomonadati</taxon>
        <taxon>Thermodesulfobacteriota</taxon>
        <taxon>Desulfobaccia</taxon>
        <taxon>Desulfobaccales</taxon>
        <taxon>Desulfobaccaceae</taxon>
        <taxon>Desulfobacca</taxon>
    </lineage>
</organism>
<dbReference type="SUPFAM" id="SSF52540">
    <property type="entry name" value="P-loop containing nucleoside triphosphate hydrolases"/>
    <property type="match status" value="1"/>
</dbReference>
<dbReference type="GO" id="GO:0005524">
    <property type="term" value="F:ATP binding"/>
    <property type="evidence" value="ECO:0007669"/>
    <property type="project" value="UniProtKB-KW"/>
</dbReference>
<accession>A0A7V4LE16</accession>
<dbReference type="Pfam" id="PF00005">
    <property type="entry name" value="ABC_tran"/>
    <property type="match status" value="1"/>
</dbReference>
<dbReference type="PROSITE" id="PS50893">
    <property type="entry name" value="ABC_TRANSPORTER_2"/>
    <property type="match status" value="1"/>
</dbReference>
<dbReference type="InterPro" id="IPR027417">
    <property type="entry name" value="P-loop_NTPase"/>
</dbReference>
<keyword evidence="1" id="KW-0813">Transport</keyword>
<comment type="caution">
    <text evidence="5">The sequence shown here is derived from an EMBL/GenBank/DDBJ whole genome shotgun (WGS) entry which is preliminary data.</text>
</comment>
<protein>
    <submittedName>
        <fullName evidence="5">ATP-binding cassette domain-containing protein</fullName>
    </submittedName>
</protein>
<evidence type="ECO:0000256" key="2">
    <source>
        <dbReference type="ARBA" id="ARBA00022741"/>
    </source>
</evidence>
<dbReference type="InterPro" id="IPR003439">
    <property type="entry name" value="ABC_transporter-like_ATP-bd"/>
</dbReference>
<dbReference type="PROSITE" id="PS00211">
    <property type="entry name" value="ABC_TRANSPORTER_1"/>
    <property type="match status" value="1"/>
</dbReference>
<evidence type="ECO:0000313" key="5">
    <source>
        <dbReference type="EMBL" id="HGS06223.1"/>
    </source>
</evidence>
<evidence type="ECO:0000259" key="4">
    <source>
        <dbReference type="PROSITE" id="PS50893"/>
    </source>
</evidence>
<gene>
    <name evidence="5" type="ORF">ENT08_10925</name>
</gene>
<evidence type="ECO:0000256" key="1">
    <source>
        <dbReference type="ARBA" id="ARBA00022448"/>
    </source>
</evidence>
<dbReference type="InterPro" id="IPR003593">
    <property type="entry name" value="AAA+_ATPase"/>
</dbReference>
<evidence type="ECO:0000256" key="3">
    <source>
        <dbReference type="ARBA" id="ARBA00022840"/>
    </source>
</evidence>
<keyword evidence="2" id="KW-0547">Nucleotide-binding</keyword>
<dbReference type="AlphaFoldDB" id="A0A7V4LE16"/>
<dbReference type="PANTHER" id="PTHR43023">
    <property type="entry name" value="PROTEIN TRIGALACTOSYLDIACYLGLYCEROL 3, CHLOROPLASTIC"/>
    <property type="match status" value="1"/>
</dbReference>
<dbReference type="SMART" id="SM00382">
    <property type="entry name" value="AAA"/>
    <property type="match status" value="1"/>
</dbReference>
<reference evidence="5" key="1">
    <citation type="journal article" date="2020" name="mSystems">
        <title>Genome- and Community-Level Interaction Insights into Carbon Utilization and Element Cycling Functions of Hydrothermarchaeota in Hydrothermal Sediment.</title>
        <authorList>
            <person name="Zhou Z."/>
            <person name="Liu Y."/>
            <person name="Xu W."/>
            <person name="Pan J."/>
            <person name="Luo Z.H."/>
            <person name="Li M."/>
        </authorList>
    </citation>
    <scope>NUCLEOTIDE SEQUENCE [LARGE SCALE GENOMIC DNA]</scope>
    <source>
        <strain evidence="5">SpSt-548</strain>
    </source>
</reference>
<keyword evidence="3 5" id="KW-0067">ATP-binding</keyword>
<name>A0A7V4LE16_9BACT</name>
<proteinExistence type="predicted"/>
<dbReference type="InterPro" id="IPR017871">
    <property type="entry name" value="ABC_transporter-like_CS"/>
</dbReference>
<dbReference type="Gene3D" id="3.40.50.300">
    <property type="entry name" value="P-loop containing nucleotide triphosphate hydrolases"/>
    <property type="match status" value="1"/>
</dbReference>
<dbReference type="PANTHER" id="PTHR43023:SF6">
    <property type="entry name" value="INTERMEMBRANE PHOSPHOLIPID TRANSPORT SYSTEM ATP-BINDING PROTEIN MLAF"/>
    <property type="match status" value="1"/>
</dbReference>
<dbReference type="EMBL" id="DSXI01000653">
    <property type="protein sequence ID" value="HGS06223.1"/>
    <property type="molecule type" value="Genomic_DNA"/>
</dbReference>